<evidence type="ECO:0000313" key="1">
    <source>
        <dbReference type="EMBL" id="QHT84863.1"/>
    </source>
</evidence>
<reference evidence="1" key="1">
    <citation type="journal article" date="2020" name="Nature">
        <title>Giant virus diversity and host interactions through global metagenomics.</title>
        <authorList>
            <person name="Schulz F."/>
            <person name="Roux S."/>
            <person name="Paez-Espino D."/>
            <person name="Jungbluth S."/>
            <person name="Walsh D.A."/>
            <person name="Denef V.J."/>
            <person name="McMahon K.D."/>
            <person name="Konstantinidis K.T."/>
            <person name="Eloe-Fadrosh E.A."/>
            <person name="Kyrpides N.C."/>
            <person name="Woyke T."/>
        </authorList>
    </citation>
    <scope>NUCLEOTIDE SEQUENCE</scope>
    <source>
        <strain evidence="1">GVMAG-M-3300023184-178</strain>
    </source>
</reference>
<proteinExistence type="predicted"/>
<organism evidence="1">
    <name type="scientific">viral metagenome</name>
    <dbReference type="NCBI Taxonomy" id="1070528"/>
    <lineage>
        <taxon>unclassified sequences</taxon>
        <taxon>metagenomes</taxon>
        <taxon>organismal metagenomes</taxon>
    </lineage>
</organism>
<sequence>MYLMDNTSEPTIKRIHENHGITISKDVTENNKYIMSLSIENNYINLTDLINFNLAQIIYEVNKDIFENINIIRISENEAVVCILIKHFFEDIFSQQYICLNMKLFHDATSIMFSAKTNSEFEMPFNIPKNAELLDIDTILINCAIKNTHKVEFKNTIKYTSTLDIPEYIEKLAAKIINKIFMRTKQFIELYSYNT</sequence>
<dbReference type="AlphaFoldDB" id="A0A6C0HYF2"/>
<protein>
    <submittedName>
        <fullName evidence="1">Uncharacterized protein</fullName>
    </submittedName>
</protein>
<name>A0A6C0HYF2_9ZZZZ</name>
<accession>A0A6C0HYF2</accession>
<dbReference type="EMBL" id="MN740028">
    <property type="protein sequence ID" value="QHT84863.1"/>
    <property type="molecule type" value="Genomic_DNA"/>
</dbReference>